<feature type="domain" description="Methyl-accepting transducer" evidence="6">
    <location>
        <begin position="375"/>
        <end position="625"/>
    </location>
</feature>
<dbReference type="InterPro" id="IPR003660">
    <property type="entry name" value="HAMP_dom"/>
</dbReference>
<dbReference type="GO" id="GO:0006935">
    <property type="term" value="P:chemotaxis"/>
    <property type="evidence" value="ECO:0007669"/>
    <property type="project" value="UniProtKB-KW"/>
</dbReference>
<feature type="domain" description="HAMP" evidence="7">
    <location>
        <begin position="323"/>
        <end position="377"/>
    </location>
</feature>
<accession>A0A1S6ISD8</accession>
<sequence length="640" mass="70572">MKSIKGLFIGTAITVVIIVFAAQTGLGLYQFNKIISQDIDTILEYQVEKEAAYLNNRIADVGKVSYSLAANIKAMSTYNTDYMLEMIKPYITAEEMAIGAGFWFEPYAFNPDQKYYGPYVYKENGEIQITWDYSNEEYDYFKYDWYQDTLKSKQRVVYSEPYLDTVSGMLMLTTSSLITKDDRILGVTTCDINIDELQNYVRNIKVGEEGYAFIVTGQGYYLAHRDNDKNLNEKITEDQDESIKALGQKILASNKNELAEVSMTGQEYYVAYAPVGETGLKIVLAMPSHEISSVINNYMKTIIFSSVVSIILLILVLYWLITKKITNPLQMLVKETQRFADGDLQINQDNPIKTKDEIGLLAQAFRDMVVQMNVLVKEIVEKSRQVATAAQQMNASATQTSAGAIETASTMNEISATVENVAANMDDVSNVSKTSAALAQEGGREIAKVNEQMQEITDSTRSVAGVIQGLSQRSQEINQIVELITGIADQTNLLALNAAIEAARAGEQGRGFAVVADEVRRLAEQTAGATKQINGLIASVQTEAQRAETQINENVTTVQNGSLLVQELGHKFSRIAEDVEGLAQQIAQVVAATEELNSGVQNVAAAAEEQTASMEEVSATSESLEKLAKELSSLVEKFKV</sequence>
<dbReference type="CDD" id="cd11386">
    <property type="entry name" value="MCP_signal"/>
    <property type="match status" value="1"/>
</dbReference>
<evidence type="ECO:0000256" key="4">
    <source>
        <dbReference type="PROSITE-ProRule" id="PRU00284"/>
    </source>
</evidence>
<keyword evidence="1" id="KW-0145">Chemotaxis</keyword>
<keyword evidence="2 4" id="KW-0807">Transducer</keyword>
<keyword evidence="5" id="KW-0472">Membrane</keyword>
<evidence type="ECO:0000259" key="7">
    <source>
        <dbReference type="PROSITE" id="PS50885"/>
    </source>
</evidence>
<evidence type="ECO:0000256" key="5">
    <source>
        <dbReference type="SAM" id="Phobius"/>
    </source>
</evidence>
<dbReference type="GO" id="GO:0004888">
    <property type="term" value="F:transmembrane signaling receptor activity"/>
    <property type="evidence" value="ECO:0007669"/>
    <property type="project" value="InterPro"/>
</dbReference>
<dbReference type="STRING" id="1833852.B0537_00215"/>
<dbReference type="Proteomes" id="UP000189464">
    <property type="component" value="Chromosome"/>
</dbReference>
<evidence type="ECO:0000256" key="2">
    <source>
        <dbReference type="ARBA" id="ARBA00023224"/>
    </source>
</evidence>
<dbReference type="GO" id="GO:0016020">
    <property type="term" value="C:membrane"/>
    <property type="evidence" value="ECO:0007669"/>
    <property type="project" value="InterPro"/>
</dbReference>
<dbReference type="FunFam" id="1.10.287.950:FF:000001">
    <property type="entry name" value="Methyl-accepting chemotaxis sensory transducer"/>
    <property type="match status" value="1"/>
</dbReference>
<dbReference type="CDD" id="cd06225">
    <property type="entry name" value="HAMP"/>
    <property type="match status" value="1"/>
</dbReference>
<organism evidence="8 9">
    <name type="scientific">Desulforamulus ferrireducens</name>
    <dbReference type="NCBI Taxonomy" id="1833852"/>
    <lineage>
        <taxon>Bacteria</taxon>
        <taxon>Bacillati</taxon>
        <taxon>Bacillota</taxon>
        <taxon>Clostridia</taxon>
        <taxon>Eubacteriales</taxon>
        <taxon>Peptococcaceae</taxon>
        <taxon>Desulforamulus</taxon>
    </lineage>
</organism>
<dbReference type="InterPro" id="IPR029151">
    <property type="entry name" value="Sensor-like_sf"/>
</dbReference>
<evidence type="ECO:0000256" key="1">
    <source>
        <dbReference type="ARBA" id="ARBA00022500"/>
    </source>
</evidence>
<dbReference type="PRINTS" id="PR00260">
    <property type="entry name" value="CHEMTRNSDUCR"/>
</dbReference>
<evidence type="ECO:0000313" key="9">
    <source>
        <dbReference type="Proteomes" id="UP000189464"/>
    </source>
</evidence>
<dbReference type="SUPFAM" id="SSF103190">
    <property type="entry name" value="Sensory domain-like"/>
    <property type="match status" value="1"/>
</dbReference>
<dbReference type="CDD" id="cd12912">
    <property type="entry name" value="PDC2_MCP_like"/>
    <property type="match status" value="1"/>
</dbReference>
<dbReference type="SMART" id="SM00283">
    <property type="entry name" value="MA"/>
    <property type="match status" value="1"/>
</dbReference>
<evidence type="ECO:0000259" key="6">
    <source>
        <dbReference type="PROSITE" id="PS50111"/>
    </source>
</evidence>
<dbReference type="Pfam" id="PF00672">
    <property type="entry name" value="HAMP"/>
    <property type="match status" value="1"/>
</dbReference>
<reference evidence="8 9" key="1">
    <citation type="journal article" date="2016" name="Int. J. Syst. Evol. Microbiol.">
        <title>Desulfotomaculum ferrireducens sp. nov., a moderately thermophilic sulfate-reducing and dissimilatory Fe(III)-reducing bacterium isolated from compost.</title>
        <authorList>
            <person name="Yang G."/>
            <person name="Guo J."/>
            <person name="Zhuang L."/>
            <person name="Yuan Y."/>
            <person name="Zhou S."/>
        </authorList>
    </citation>
    <scope>NUCLEOTIDE SEQUENCE [LARGE SCALE GENOMIC DNA]</scope>
    <source>
        <strain evidence="8 9">GSS09</strain>
    </source>
</reference>
<protein>
    <recommendedName>
        <fullName evidence="10">Methyl-accepting chemotaxis sensory transducer with Cache sensor</fullName>
    </recommendedName>
</protein>
<evidence type="ECO:0008006" key="10">
    <source>
        <dbReference type="Google" id="ProtNLM"/>
    </source>
</evidence>
<proteinExistence type="inferred from homology"/>
<dbReference type="CDD" id="cd12913">
    <property type="entry name" value="PDC1_MCP_like"/>
    <property type="match status" value="1"/>
</dbReference>
<dbReference type="OrthoDB" id="9760371at2"/>
<dbReference type="EMBL" id="CP019698">
    <property type="protein sequence ID" value="AQS57686.1"/>
    <property type="molecule type" value="Genomic_DNA"/>
</dbReference>
<dbReference type="PANTHER" id="PTHR32089">
    <property type="entry name" value="METHYL-ACCEPTING CHEMOTAXIS PROTEIN MCPB"/>
    <property type="match status" value="1"/>
</dbReference>
<dbReference type="AlphaFoldDB" id="A0A1S6ISD8"/>
<name>A0A1S6ISD8_9FIRM</name>
<dbReference type="Gene3D" id="1.10.287.950">
    <property type="entry name" value="Methyl-accepting chemotaxis protein"/>
    <property type="match status" value="1"/>
</dbReference>
<feature type="transmembrane region" description="Helical" evidence="5">
    <location>
        <begin position="302"/>
        <end position="321"/>
    </location>
</feature>
<dbReference type="PANTHER" id="PTHR32089:SF114">
    <property type="entry name" value="METHYL-ACCEPTING CHEMOTAXIS PROTEIN MCPB"/>
    <property type="match status" value="1"/>
</dbReference>
<keyword evidence="9" id="KW-1185">Reference proteome</keyword>
<keyword evidence="5" id="KW-0812">Transmembrane</keyword>
<dbReference type="Pfam" id="PF22673">
    <property type="entry name" value="MCP-like_PDC_1"/>
    <property type="match status" value="1"/>
</dbReference>
<dbReference type="RefSeq" id="WP_077712648.1">
    <property type="nucleotide sequence ID" value="NZ_CP019698.1"/>
</dbReference>
<dbReference type="PROSITE" id="PS50885">
    <property type="entry name" value="HAMP"/>
    <property type="match status" value="1"/>
</dbReference>
<dbReference type="SUPFAM" id="SSF58104">
    <property type="entry name" value="Methyl-accepting chemotaxis protein (MCP) signaling domain"/>
    <property type="match status" value="1"/>
</dbReference>
<dbReference type="InterPro" id="IPR004089">
    <property type="entry name" value="MCPsignal_dom"/>
</dbReference>
<dbReference type="Gene3D" id="6.10.340.10">
    <property type="match status" value="1"/>
</dbReference>
<dbReference type="Pfam" id="PF00015">
    <property type="entry name" value="MCPsignal"/>
    <property type="match status" value="1"/>
</dbReference>
<gene>
    <name evidence="8" type="ORF">B0537_00215</name>
</gene>
<comment type="similarity">
    <text evidence="3">Belongs to the methyl-accepting chemotaxis (MCP) protein family.</text>
</comment>
<dbReference type="SMART" id="SM00304">
    <property type="entry name" value="HAMP"/>
    <property type="match status" value="1"/>
</dbReference>
<dbReference type="PROSITE" id="PS50111">
    <property type="entry name" value="CHEMOTAXIS_TRANSDUC_2"/>
    <property type="match status" value="1"/>
</dbReference>
<dbReference type="GO" id="GO:0007165">
    <property type="term" value="P:signal transduction"/>
    <property type="evidence" value="ECO:0007669"/>
    <property type="project" value="UniProtKB-KW"/>
</dbReference>
<dbReference type="InterPro" id="IPR004090">
    <property type="entry name" value="Chemotax_Me-accpt_rcpt"/>
</dbReference>
<keyword evidence="5" id="KW-1133">Transmembrane helix</keyword>
<evidence type="ECO:0000256" key="3">
    <source>
        <dbReference type="ARBA" id="ARBA00029447"/>
    </source>
</evidence>
<dbReference type="KEGG" id="dfg:B0537_00215"/>
<dbReference type="Gene3D" id="3.30.450.20">
    <property type="entry name" value="PAS domain"/>
    <property type="match status" value="2"/>
</dbReference>
<evidence type="ECO:0000313" key="8">
    <source>
        <dbReference type="EMBL" id="AQS57686.1"/>
    </source>
</evidence>